<dbReference type="PANTHER" id="PTHR30163:SF9">
    <property type="entry name" value="MEMBRANE-BOUND LYTIC MUREIN TRANSGLYCOSYLASE B"/>
    <property type="match status" value="1"/>
</dbReference>
<feature type="signal peptide" evidence="1">
    <location>
        <begin position="1"/>
        <end position="28"/>
    </location>
</feature>
<name>T2GF59_MEGG1</name>
<gene>
    <name evidence="4" type="ORF">DGI_3094</name>
</gene>
<reference evidence="5" key="2">
    <citation type="submission" date="2013-07" db="EMBL/GenBank/DDBJ databases">
        <authorList>
            <person name="Morais-Silva F.O."/>
            <person name="Rezende A.M."/>
            <person name="Pimentel C."/>
            <person name="Resende D.M."/>
            <person name="Santos C.I."/>
            <person name="Clemente C."/>
            <person name="de Oliveira L.M."/>
            <person name="da Silva S.M."/>
            <person name="Costa D.A."/>
            <person name="Varela-Raposo A."/>
            <person name="Horacio E.C.A."/>
            <person name="Matos M."/>
            <person name="Flores O."/>
            <person name="Ruiz J.C."/>
            <person name="Rodrigues-Pousada C."/>
        </authorList>
    </citation>
    <scope>NUCLEOTIDE SEQUENCE [LARGE SCALE GENOMIC DNA]</scope>
    <source>
        <strain evidence="5">ATCC 19364 / DSM 1382 / NCIMB 9332 / VKM B-1759</strain>
    </source>
</reference>
<dbReference type="KEGG" id="dgg:DGI_3094"/>
<dbReference type="eggNOG" id="COG2951">
    <property type="taxonomic scope" value="Bacteria"/>
</dbReference>
<dbReference type="InterPro" id="IPR031304">
    <property type="entry name" value="SLT_2"/>
</dbReference>
<accession>T2GF59</accession>
<reference evidence="4 5" key="1">
    <citation type="journal article" date="2013" name="J. Bacteriol.">
        <title>Roles of HynAB and Ech, the only two hydrogenases found in the model sulfate reducer Desulfovibrio gigas.</title>
        <authorList>
            <person name="Morais-Silva F.O."/>
            <person name="Santos C.I."/>
            <person name="Rodrigues R."/>
            <person name="Pereira I.A."/>
            <person name="Rodrigues-Pousada C."/>
        </authorList>
    </citation>
    <scope>NUCLEOTIDE SEQUENCE [LARGE SCALE GENOMIC DNA]</scope>
    <source>
        <strain evidence="5">ATCC 19364 / DSM 1382 / NCIMB 9332 / VKM B-1759</strain>
    </source>
</reference>
<evidence type="ECO:0000259" key="2">
    <source>
        <dbReference type="Pfam" id="PF01471"/>
    </source>
</evidence>
<dbReference type="Gene3D" id="2.160.20.10">
    <property type="entry name" value="Single-stranded right-handed beta-helix, Pectin lyase-like"/>
    <property type="match status" value="1"/>
</dbReference>
<dbReference type="Pfam" id="PF13406">
    <property type="entry name" value="SLT_2"/>
    <property type="match status" value="1"/>
</dbReference>
<evidence type="ECO:0000313" key="4">
    <source>
        <dbReference type="EMBL" id="AGW14809.1"/>
    </source>
</evidence>
<feature type="chain" id="PRO_5004588342" evidence="1">
    <location>
        <begin position="29"/>
        <end position="627"/>
    </location>
</feature>
<dbReference type="SUPFAM" id="SSF53955">
    <property type="entry name" value="Lysozyme-like"/>
    <property type="match status" value="1"/>
</dbReference>
<dbReference type="SUPFAM" id="SSF47090">
    <property type="entry name" value="PGBD-like"/>
    <property type="match status" value="1"/>
</dbReference>
<keyword evidence="5" id="KW-1185">Reference proteome</keyword>
<feature type="domain" description="Transglycosylase SLT" evidence="3">
    <location>
        <begin position="182"/>
        <end position="363"/>
    </location>
</feature>
<dbReference type="InterPro" id="IPR002477">
    <property type="entry name" value="Peptidoglycan-bd-like"/>
</dbReference>
<dbReference type="InterPro" id="IPR023346">
    <property type="entry name" value="Lysozyme-like_dom_sf"/>
</dbReference>
<proteinExistence type="predicted"/>
<dbReference type="PATRIC" id="fig|1121448.10.peg.3054"/>
<evidence type="ECO:0000256" key="1">
    <source>
        <dbReference type="SAM" id="SignalP"/>
    </source>
</evidence>
<keyword evidence="1" id="KW-0732">Signal</keyword>
<dbReference type="CDD" id="cd13399">
    <property type="entry name" value="Slt35-like"/>
    <property type="match status" value="1"/>
</dbReference>
<dbReference type="SUPFAM" id="SSF51126">
    <property type="entry name" value="Pectin lyase-like"/>
    <property type="match status" value="1"/>
</dbReference>
<dbReference type="InterPro" id="IPR043426">
    <property type="entry name" value="MltB-like"/>
</dbReference>
<dbReference type="Proteomes" id="UP000016587">
    <property type="component" value="Chromosome"/>
</dbReference>
<dbReference type="InterPro" id="IPR036366">
    <property type="entry name" value="PGBDSf"/>
</dbReference>
<dbReference type="InterPro" id="IPR012334">
    <property type="entry name" value="Pectin_lyas_fold"/>
</dbReference>
<dbReference type="GO" id="GO:0009253">
    <property type="term" value="P:peptidoglycan catabolic process"/>
    <property type="evidence" value="ECO:0007669"/>
    <property type="project" value="TreeGrafter"/>
</dbReference>
<dbReference type="EMBL" id="CP006585">
    <property type="protein sequence ID" value="AGW14809.1"/>
    <property type="molecule type" value="Genomic_DNA"/>
</dbReference>
<protein>
    <submittedName>
        <fullName evidence="4">Putative Peptidoglycan-binding domain 1 protein</fullName>
    </submittedName>
</protein>
<dbReference type="Gene3D" id="1.10.101.10">
    <property type="entry name" value="PGBD-like superfamily/PGBD"/>
    <property type="match status" value="1"/>
</dbReference>
<dbReference type="Gene3D" id="1.10.8.350">
    <property type="entry name" value="Bacterial muramidase"/>
    <property type="match status" value="1"/>
</dbReference>
<dbReference type="InterPro" id="IPR036365">
    <property type="entry name" value="PGBD-like_sf"/>
</dbReference>
<dbReference type="STRING" id="1121448.DGI_3094"/>
<organism evidence="4 5">
    <name type="scientific">Megalodesulfovibrio gigas (strain ATCC 19364 / DSM 1382 / NCIMB 9332 / VKM B-1759)</name>
    <name type="common">Desulfovibrio gigas</name>
    <dbReference type="NCBI Taxonomy" id="1121448"/>
    <lineage>
        <taxon>Bacteria</taxon>
        <taxon>Pseudomonadati</taxon>
        <taxon>Thermodesulfobacteriota</taxon>
        <taxon>Desulfovibrionia</taxon>
        <taxon>Desulfovibrionales</taxon>
        <taxon>Desulfovibrionaceae</taxon>
        <taxon>Megalodesulfovibrio</taxon>
    </lineage>
</organism>
<sequence length="627" mass="67091">MIQIRTTLLPAAALALALLLAIAPACPAASKTAPKVVPRAVTQAPPHTTPRTASMWEPVIRRLVQGGLDAVWVAKVFARSEMSYDAEPMGRKLRELHRSLKGGVTVRKIQEGLFALGLSAETPDGKYGPAVRAAIESFQQSHGLPVNGLPNQDVVDALEAALVRAGKASPHPTVWTHGRVHAGVLTPTRLMEAREFHLAHFGTLQAMEQAYGVPGEMATAILTVETRHGRILGRDRAVVILASMALDGDPDRAALFFAKTKLTPTELHWLRETARIRGDWAFEELAALLRWCRAAGKDPFSFPSSPYGAVGWPQFMPSNIEKFGADGDGDGKVDLFVPEDAIHSIGRYFKGWGWQGKMDLGRRQQVVWRYNRSETYVNTVLGVAEHVARELRPEAIPPRSGRPAVVNNAPALQAALGAEQGANRRIELLPGNYVTAGRPLVLRGLQHVTLVGRGEVVLPGLHLERCQDVFLENITLRPARGATAAVTISGSSQITLQHVRMRGASTAGMLADGSATIRLVQCLVEGVQGPAVSAARSSGVLLARSVIRGVQGPAVLQGRSVDRLQVEACLLRENAASWLVDVDAVSREVSLVGCQLVDNAIPALQPGAGGVRAADNTVSGTPVAGMK</sequence>
<evidence type="ECO:0000259" key="3">
    <source>
        <dbReference type="Pfam" id="PF13406"/>
    </source>
</evidence>
<dbReference type="PANTHER" id="PTHR30163">
    <property type="entry name" value="MEMBRANE-BOUND LYTIC MUREIN TRANSGLYCOSYLASE B"/>
    <property type="match status" value="1"/>
</dbReference>
<dbReference type="InterPro" id="IPR011050">
    <property type="entry name" value="Pectin_lyase_fold/virulence"/>
</dbReference>
<evidence type="ECO:0000313" key="5">
    <source>
        <dbReference type="Proteomes" id="UP000016587"/>
    </source>
</evidence>
<feature type="domain" description="Peptidoglycan binding-like" evidence="2">
    <location>
        <begin position="105"/>
        <end position="158"/>
    </location>
</feature>
<dbReference type="GO" id="GO:0008933">
    <property type="term" value="F:peptidoglycan lytic transglycosylase activity"/>
    <property type="evidence" value="ECO:0007669"/>
    <property type="project" value="TreeGrafter"/>
</dbReference>
<dbReference type="AlphaFoldDB" id="T2GF59"/>
<dbReference type="Pfam" id="PF01471">
    <property type="entry name" value="PG_binding_1"/>
    <property type="match status" value="1"/>
</dbReference>
<dbReference type="HOGENOM" id="CLU_435986_0_0_7"/>